<accession>A0A8J2J7H3</accession>
<feature type="domain" description="Peptidase S1" evidence="2">
    <location>
        <begin position="4"/>
        <end position="183"/>
    </location>
</feature>
<evidence type="ECO:0000259" key="2">
    <source>
        <dbReference type="PROSITE" id="PS50240"/>
    </source>
</evidence>
<dbReference type="PROSITE" id="PS50240">
    <property type="entry name" value="TRYPSIN_DOM"/>
    <property type="match status" value="1"/>
</dbReference>
<feature type="non-terminal residue" evidence="3">
    <location>
        <position position="1"/>
    </location>
</feature>
<evidence type="ECO:0000313" key="3">
    <source>
        <dbReference type="EMBL" id="CAG7669378.1"/>
    </source>
</evidence>
<sequence length="188" mass="20931">MPRIFNGVDALEGEVPWRVYVRVAMKALCGGTIIHKNWVLTTAHCVERLEEGHEDDDSIYIRAGSISKWVGGQEIIVNGIAAKKHENFMNRDGLLWNDAALIEVPDPGFNFTNPNIRPMCTASTTHNICPGDTGGSVDHRDDRGRYYAIGISSYGMGDCGNPEDIRLLTRVAMFLDWIEKNTGEKFCT</sequence>
<gene>
    <name evidence="3" type="ORF">AFUS01_LOCUS1990</name>
</gene>
<evidence type="ECO:0000256" key="1">
    <source>
        <dbReference type="ARBA" id="ARBA00023157"/>
    </source>
</evidence>
<keyword evidence="1" id="KW-1015">Disulfide bond</keyword>
<dbReference type="Proteomes" id="UP000708208">
    <property type="component" value="Unassembled WGS sequence"/>
</dbReference>
<dbReference type="Pfam" id="PF00089">
    <property type="entry name" value="Trypsin"/>
    <property type="match status" value="1"/>
</dbReference>
<dbReference type="GO" id="GO:0006508">
    <property type="term" value="P:proteolysis"/>
    <property type="evidence" value="ECO:0007669"/>
    <property type="project" value="InterPro"/>
</dbReference>
<dbReference type="PANTHER" id="PTHR24252">
    <property type="entry name" value="ACROSIN-RELATED"/>
    <property type="match status" value="1"/>
</dbReference>
<dbReference type="PANTHER" id="PTHR24252:SF7">
    <property type="entry name" value="HYALIN"/>
    <property type="match status" value="1"/>
</dbReference>
<reference evidence="3" key="1">
    <citation type="submission" date="2021-06" db="EMBL/GenBank/DDBJ databases">
        <authorList>
            <person name="Hodson N. C."/>
            <person name="Mongue J. A."/>
            <person name="Jaron S. K."/>
        </authorList>
    </citation>
    <scope>NUCLEOTIDE SEQUENCE</scope>
</reference>
<protein>
    <recommendedName>
        <fullName evidence="2">Peptidase S1 domain-containing protein</fullName>
    </recommendedName>
</protein>
<dbReference type="EMBL" id="CAJVCH010011109">
    <property type="protein sequence ID" value="CAG7669378.1"/>
    <property type="molecule type" value="Genomic_DNA"/>
</dbReference>
<keyword evidence="4" id="KW-1185">Reference proteome</keyword>
<name>A0A8J2J7H3_9HEXA</name>
<dbReference type="SMART" id="SM00020">
    <property type="entry name" value="Tryp_SPc"/>
    <property type="match status" value="1"/>
</dbReference>
<evidence type="ECO:0000313" key="4">
    <source>
        <dbReference type="Proteomes" id="UP000708208"/>
    </source>
</evidence>
<comment type="caution">
    <text evidence="3">The sequence shown here is derived from an EMBL/GenBank/DDBJ whole genome shotgun (WGS) entry which is preliminary data.</text>
</comment>
<organism evidence="3 4">
    <name type="scientific">Allacma fusca</name>
    <dbReference type="NCBI Taxonomy" id="39272"/>
    <lineage>
        <taxon>Eukaryota</taxon>
        <taxon>Metazoa</taxon>
        <taxon>Ecdysozoa</taxon>
        <taxon>Arthropoda</taxon>
        <taxon>Hexapoda</taxon>
        <taxon>Collembola</taxon>
        <taxon>Symphypleona</taxon>
        <taxon>Sminthuridae</taxon>
        <taxon>Allacma</taxon>
    </lineage>
</organism>
<dbReference type="AlphaFoldDB" id="A0A8J2J7H3"/>
<dbReference type="OrthoDB" id="60866at2759"/>
<proteinExistence type="predicted"/>
<dbReference type="InterPro" id="IPR001254">
    <property type="entry name" value="Trypsin_dom"/>
</dbReference>
<dbReference type="GO" id="GO:0004252">
    <property type="term" value="F:serine-type endopeptidase activity"/>
    <property type="evidence" value="ECO:0007669"/>
    <property type="project" value="InterPro"/>
</dbReference>